<name>A0A1I5ZA41_9PSEU</name>
<gene>
    <name evidence="1" type="ORF">SAMN05421854_114126</name>
</gene>
<reference evidence="2" key="1">
    <citation type="submission" date="2016-10" db="EMBL/GenBank/DDBJ databases">
        <authorList>
            <person name="Varghese N."/>
            <person name="Submissions S."/>
        </authorList>
    </citation>
    <scope>NUCLEOTIDE SEQUENCE [LARGE SCALE GENOMIC DNA]</scope>
    <source>
        <strain evidence="2">DSM 44637</strain>
    </source>
</reference>
<dbReference type="AlphaFoldDB" id="A0A1I5ZA41"/>
<dbReference type="Proteomes" id="UP000199137">
    <property type="component" value="Unassembled WGS sequence"/>
</dbReference>
<protein>
    <submittedName>
        <fullName evidence="1">Uncharacterized protein</fullName>
    </submittedName>
</protein>
<evidence type="ECO:0000313" key="2">
    <source>
        <dbReference type="Proteomes" id="UP000199137"/>
    </source>
</evidence>
<sequence>MTVRLDWAGAGRGGRSGSVATARRGKFGRCGEWWRGQWRWAVVAWAVVVGSGGGASSGGGGAGRGELGGRARMVGCCSGGRSRGRAAADAVGPVGAAEGEARRRSGGCVMVLGGLAGCGSAAWRGAGMLRGGCGNAAWPSASPLPRRWRECCVAVARVLRGGCGSAVWPSASPLPRRWRECCVAVAGTALGGSAVEGLGHRGVVEALNGWPVAWRKCRATAVGSASRCCVGWSSGTAKVL</sequence>
<organism evidence="1 2">
    <name type="scientific">Amycolatopsis rubida</name>
    <dbReference type="NCBI Taxonomy" id="112413"/>
    <lineage>
        <taxon>Bacteria</taxon>
        <taxon>Bacillati</taxon>
        <taxon>Actinomycetota</taxon>
        <taxon>Actinomycetes</taxon>
        <taxon>Pseudonocardiales</taxon>
        <taxon>Pseudonocardiaceae</taxon>
        <taxon>Amycolatopsis</taxon>
    </lineage>
</organism>
<accession>A0A1I5ZA41</accession>
<evidence type="ECO:0000313" key="1">
    <source>
        <dbReference type="EMBL" id="SFQ53235.1"/>
    </source>
</evidence>
<dbReference type="EMBL" id="FOWC01000014">
    <property type="protein sequence ID" value="SFQ53235.1"/>
    <property type="molecule type" value="Genomic_DNA"/>
</dbReference>
<proteinExistence type="predicted"/>